<proteinExistence type="predicted"/>
<sequence length="146" mass="15275">MRKLLLLVVTALAVTTWLSAPAQAATDPVNLAAKSLLGYQHVGQDTNYWCGPASAYILIKGMKHYGKIRTTTSSLAGSALTQSRLAGPSYLDANDGNGTQGGDLARGINKCGSATTGTTSWPSPLPLRPSQPADRLVTELFATMPS</sequence>
<evidence type="ECO:0008006" key="5">
    <source>
        <dbReference type="Google" id="ProtNLM"/>
    </source>
</evidence>
<comment type="caution">
    <text evidence="3">The sequence shown here is derived from an EMBL/GenBank/DDBJ whole genome shotgun (WGS) entry which is preliminary data.</text>
</comment>
<dbReference type="RefSeq" id="WP_205121320.1">
    <property type="nucleotide sequence ID" value="NZ_JAFBCM010000001.1"/>
</dbReference>
<dbReference type="EMBL" id="JBHRZH010000037">
    <property type="protein sequence ID" value="MFC3765294.1"/>
    <property type="molecule type" value="Genomic_DNA"/>
</dbReference>
<evidence type="ECO:0000313" key="4">
    <source>
        <dbReference type="Proteomes" id="UP001595699"/>
    </source>
</evidence>
<name>A0ABV7YMQ9_9ACTN</name>
<evidence type="ECO:0000256" key="2">
    <source>
        <dbReference type="SAM" id="SignalP"/>
    </source>
</evidence>
<feature type="compositionally biased region" description="Polar residues" evidence="1">
    <location>
        <begin position="112"/>
        <end position="122"/>
    </location>
</feature>
<dbReference type="Proteomes" id="UP001595699">
    <property type="component" value="Unassembled WGS sequence"/>
</dbReference>
<feature type="region of interest" description="Disordered" evidence="1">
    <location>
        <begin position="92"/>
        <end position="133"/>
    </location>
</feature>
<keyword evidence="4" id="KW-1185">Reference proteome</keyword>
<accession>A0ABV7YMQ9</accession>
<feature type="chain" id="PRO_5045888092" description="Peptidase C39-like domain-containing protein" evidence="2">
    <location>
        <begin position="25"/>
        <end position="146"/>
    </location>
</feature>
<protein>
    <recommendedName>
        <fullName evidence="5">Peptidase C39-like domain-containing protein</fullName>
    </recommendedName>
</protein>
<feature type="signal peptide" evidence="2">
    <location>
        <begin position="1"/>
        <end position="24"/>
    </location>
</feature>
<reference evidence="4" key="1">
    <citation type="journal article" date="2019" name="Int. J. Syst. Evol. Microbiol.">
        <title>The Global Catalogue of Microorganisms (GCM) 10K type strain sequencing project: providing services to taxonomists for standard genome sequencing and annotation.</title>
        <authorList>
            <consortium name="The Broad Institute Genomics Platform"/>
            <consortium name="The Broad Institute Genome Sequencing Center for Infectious Disease"/>
            <person name="Wu L."/>
            <person name="Ma J."/>
        </authorList>
    </citation>
    <scope>NUCLEOTIDE SEQUENCE [LARGE SCALE GENOMIC DNA]</scope>
    <source>
        <strain evidence="4">CGMCC 4.7241</strain>
    </source>
</reference>
<organism evidence="3 4">
    <name type="scientific">Tenggerimyces flavus</name>
    <dbReference type="NCBI Taxonomy" id="1708749"/>
    <lineage>
        <taxon>Bacteria</taxon>
        <taxon>Bacillati</taxon>
        <taxon>Actinomycetota</taxon>
        <taxon>Actinomycetes</taxon>
        <taxon>Propionibacteriales</taxon>
        <taxon>Nocardioidaceae</taxon>
        <taxon>Tenggerimyces</taxon>
    </lineage>
</organism>
<evidence type="ECO:0000313" key="3">
    <source>
        <dbReference type="EMBL" id="MFC3765294.1"/>
    </source>
</evidence>
<keyword evidence="2" id="KW-0732">Signal</keyword>
<evidence type="ECO:0000256" key="1">
    <source>
        <dbReference type="SAM" id="MobiDB-lite"/>
    </source>
</evidence>
<gene>
    <name evidence="3" type="ORF">ACFOUW_30970</name>
</gene>